<accession>A0A193LGN7</accession>
<feature type="region of interest" description="Disordered" evidence="1">
    <location>
        <begin position="98"/>
        <end position="140"/>
    </location>
</feature>
<protein>
    <submittedName>
        <fullName evidence="2">Uncharacterized protein</fullName>
    </submittedName>
</protein>
<reference evidence="2 3" key="1">
    <citation type="submission" date="2016-06" db="EMBL/GenBank/DDBJ databases">
        <title>Complete genome sequence of a deep-branching marine Gamma Proteobacterium Woeseia oceani type strain XK5.</title>
        <authorList>
            <person name="Mu D."/>
            <person name="Du Z."/>
        </authorList>
    </citation>
    <scope>NUCLEOTIDE SEQUENCE [LARGE SCALE GENOMIC DNA]</scope>
    <source>
        <strain evidence="2 3">XK5</strain>
    </source>
</reference>
<dbReference type="Proteomes" id="UP000092695">
    <property type="component" value="Chromosome"/>
</dbReference>
<name>A0A193LGN7_9GAMM</name>
<dbReference type="AlphaFoldDB" id="A0A193LGN7"/>
<dbReference type="OrthoDB" id="8527522at2"/>
<proteinExistence type="predicted"/>
<dbReference type="EMBL" id="CP016268">
    <property type="protein sequence ID" value="ANO51623.1"/>
    <property type="molecule type" value="Genomic_DNA"/>
</dbReference>
<evidence type="ECO:0000256" key="1">
    <source>
        <dbReference type="SAM" id="MobiDB-lite"/>
    </source>
</evidence>
<dbReference type="KEGG" id="woc:BA177_10790"/>
<evidence type="ECO:0000313" key="2">
    <source>
        <dbReference type="EMBL" id="ANO51623.1"/>
    </source>
</evidence>
<keyword evidence="3" id="KW-1185">Reference proteome</keyword>
<evidence type="ECO:0000313" key="3">
    <source>
        <dbReference type="Proteomes" id="UP000092695"/>
    </source>
</evidence>
<sequence length="140" mass="15401">MIVHTGIVAALVCVVLVLALRLRRRTEAPESNTAETLDSNLDGSGRFHAVSIRFGAGACTASRELHGRRFLAGTAPELPLADCSHDDCQCRFVHFADRRGGDDRRHPFQKGFGGSAPRRDKDRRHLSDRRADGSPRTPND</sequence>
<dbReference type="RefSeq" id="WP_068616146.1">
    <property type="nucleotide sequence ID" value="NZ_CP016268.1"/>
</dbReference>
<gene>
    <name evidence="2" type="ORF">BA177_10790</name>
</gene>
<feature type="compositionally biased region" description="Basic and acidic residues" evidence="1">
    <location>
        <begin position="117"/>
        <end position="140"/>
    </location>
</feature>
<organism evidence="2 3">
    <name type="scientific">Woeseia oceani</name>
    <dbReference type="NCBI Taxonomy" id="1548547"/>
    <lineage>
        <taxon>Bacteria</taxon>
        <taxon>Pseudomonadati</taxon>
        <taxon>Pseudomonadota</taxon>
        <taxon>Gammaproteobacteria</taxon>
        <taxon>Woeseiales</taxon>
        <taxon>Woeseiaceae</taxon>
        <taxon>Woeseia</taxon>
    </lineage>
</organism>